<evidence type="ECO:0000313" key="3">
    <source>
        <dbReference type="EMBL" id="TFC80400.1"/>
    </source>
</evidence>
<dbReference type="PROSITE" id="PS51257">
    <property type="entry name" value="PROKAR_LIPOPROTEIN"/>
    <property type="match status" value="1"/>
</dbReference>
<dbReference type="EMBL" id="SOGN01000041">
    <property type="protein sequence ID" value="TFC80400.1"/>
    <property type="molecule type" value="Genomic_DNA"/>
</dbReference>
<sequence length="239" mass="24283">MTERRTTGDRARSRIRGSIALAMLAGLLLSACSSAPAPGTTPTATVQATAEATASATPPATPTQAAASTVSTIVMSGSRLVSQTSDGQTVQIAVFADGPRTAITFLTTTFGKSPVQTEMTQDEACDAPSTHYDWDDASLSVASTGFTVKFSGPAVAGIALQSSGGFAVGDNAQAFFDALPEDQAHDEYNDGSGPFVYDKVADGAPWGEDGSAFGGVALLQPGGVVTAIVAPDTTRAFYC</sequence>
<evidence type="ECO:0000313" key="4">
    <source>
        <dbReference type="Proteomes" id="UP000298433"/>
    </source>
</evidence>
<comment type="caution">
    <text evidence="3">The sequence shown here is derived from an EMBL/GenBank/DDBJ whole genome shotgun (WGS) entry which is preliminary data.</text>
</comment>
<gene>
    <name evidence="3" type="ORF">E3T23_08940</name>
</gene>
<dbReference type="OrthoDB" id="5115449at2"/>
<evidence type="ECO:0000256" key="1">
    <source>
        <dbReference type="SAM" id="MobiDB-lite"/>
    </source>
</evidence>
<proteinExistence type="predicted"/>
<feature type="chain" id="PRO_5020800192" evidence="2">
    <location>
        <begin position="38"/>
        <end position="239"/>
    </location>
</feature>
<keyword evidence="4" id="KW-1185">Reference proteome</keyword>
<keyword evidence="2" id="KW-0732">Signal</keyword>
<feature type="signal peptide" evidence="2">
    <location>
        <begin position="1"/>
        <end position="37"/>
    </location>
</feature>
<dbReference type="AlphaFoldDB" id="A0A4R8XST4"/>
<evidence type="ECO:0000256" key="2">
    <source>
        <dbReference type="SAM" id="SignalP"/>
    </source>
</evidence>
<protein>
    <submittedName>
        <fullName evidence="3">Uncharacterized protein</fullName>
    </submittedName>
</protein>
<name>A0A4R8XST4_9MICO</name>
<dbReference type="RefSeq" id="WP_134370030.1">
    <property type="nucleotide sequence ID" value="NZ_SOGN01000041.1"/>
</dbReference>
<organism evidence="3 4">
    <name type="scientific">Cryobacterium cheniae</name>
    <dbReference type="NCBI Taxonomy" id="1259262"/>
    <lineage>
        <taxon>Bacteria</taxon>
        <taxon>Bacillati</taxon>
        <taxon>Actinomycetota</taxon>
        <taxon>Actinomycetes</taxon>
        <taxon>Micrococcales</taxon>
        <taxon>Microbacteriaceae</taxon>
        <taxon>Cryobacterium</taxon>
    </lineage>
</organism>
<feature type="region of interest" description="Disordered" evidence="1">
    <location>
        <begin position="36"/>
        <end position="63"/>
    </location>
</feature>
<reference evidence="3 4" key="1">
    <citation type="submission" date="2019-03" db="EMBL/GenBank/DDBJ databases">
        <title>Genomics of glacier-inhabiting Cryobacterium strains.</title>
        <authorList>
            <person name="Liu Q."/>
            <person name="Xin Y.-H."/>
        </authorList>
    </citation>
    <scope>NUCLEOTIDE SEQUENCE [LARGE SCALE GENOMIC DNA]</scope>
    <source>
        <strain evidence="3 4">TMT2-48-2</strain>
    </source>
</reference>
<accession>A0A4R8XST4</accession>
<dbReference type="Proteomes" id="UP000298433">
    <property type="component" value="Unassembled WGS sequence"/>
</dbReference>